<gene>
    <name evidence="4" type="primary">AlNc14C123G6749</name>
    <name evidence="4" type="ORF">ALNC14_076160</name>
</gene>
<sequence>MNQEKVAKTTGRRRVSGEGRQERCTEDSPGISATISRFFSITDDGPKGSKRKLVLKWKQQRAQIEHRAGTAATSSHQRSRDRGLATTLPPSAETSIVKCVNDFRRDGVPVSSAMLKTRAFEEAEQLNIPLGVFSATWQWQSGFMKRHRFSLRLRTQAVQTASTDALNQAAAFANEVAKRVDVEGIKTIYNADQTAVFFELLPRTTITRTGSKTVWVKCGKKEKERMTAMVLGDSHGMKYPLFLVMKIASSKIVEVDAENRRVRHGFGWRLWTQIELLQDELDIQVHGNRNAWWTDALMWPLGKRGNDVRKILKHSTRKDASRADVALSACRCCLDQAHEGSPSTRHWLLHLQGQMIARLQIADHRTRPTALRFEMKAADRAEVARWASNAWKDIPTSMIVAGYAHCKLGVGYAAALEPDEAIEIQEVFDAVIKDLEELSVVDPRGNMLDDDQDGVDQSADMDVMWTTPVLALSFHFYKMHVAVLLLLKGSNSTVCTLGPPMTWILGYLTYIDWYLPFTLITFRSSTKAAATSARMIKLRQYCPAFINFAIFRGSSRASFLKELVTSTNTNQAIHRFRISAAGQIQYRKCTGDIELRIYNLLPRGRVTECNHFQFFHDDKNRYLAPTVDKEYKEKAKLQIVPDFNAWAVKFEKVEMRFTSFNLKPQNCRVHLS</sequence>
<evidence type="ECO:0000313" key="4">
    <source>
        <dbReference type="EMBL" id="CCA21473.1"/>
    </source>
</evidence>
<protein>
    <submittedName>
        <fullName evidence="4">Uncharacterized protein AlNc14C123G6749</fullName>
    </submittedName>
</protein>
<dbReference type="PANTHER" id="PTHR19303:SF57">
    <property type="entry name" value="HTH CENPB-TYPE DOMAIN-CONTAINING PROTEIN"/>
    <property type="match status" value="1"/>
</dbReference>
<feature type="domain" description="HTH CENPB-type" evidence="3">
    <location>
        <begin position="80"/>
        <end position="153"/>
    </location>
</feature>
<accession>F0WJM4</accession>
<reference evidence="4" key="2">
    <citation type="submission" date="2011-02" db="EMBL/GenBank/DDBJ databases">
        <authorList>
            <person name="MacLean D."/>
        </authorList>
    </citation>
    <scope>NUCLEOTIDE SEQUENCE</scope>
</reference>
<dbReference type="InterPro" id="IPR050863">
    <property type="entry name" value="CenT-Element_Derived"/>
</dbReference>
<dbReference type="AlphaFoldDB" id="F0WJM4"/>
<dbReference type="HOGENOM" id="CLU_409062_0_0_1"/>
<evidence type="ECO:0000256" key="2">
    <source>
        <dbReference type="SAM" id="MobiDB-lite"/>
    </source>
</evidence>
<dbReference type="GO" id="GO:0005634">
    <property type="term" value="C:nucleus"/>
    <property type="evidence" value="ECO:0007669"/>
    <property type="project" value="TreeGrafter"/>
</dbReference>
<feature type="region of interest" description="Disordered" evidence="2">
    <location>
        <begin position="1"/>
        <end position="29"/>
    </location>
</feature>
<organism evidence="4">
    <name type="scientific">Albugo laibachii Nc14</name>
    <dbReference type="NCBI Taxonomy" id="890382"/>
    <lineage>
        <taxon>Eukaryota</taxon>
        <taxon>Sar</taxon>
        <taxon>Stramenopiles</taxon>
        <taxon>Oomycota</taxon>
        <taxon>Peronosporomycetes</taxon>
        <taxon>Albuginales</taxon>
        <taxon>Albuginaceae</taxon>
        <taxon>Albugo</taxon>
    </lineage>
</organism>
<dbReference type="PROSITE" id="PS51253">
    <property type="entry name" value="HTH_CENPB"/>
    <property type="match status" value="1"/>
</dbReference>
<feature type="compositionally biased region" description="Basic and acidic residues" evidence="2">
    <location>
        <begin position="15"/>
        <end position="26"/>
    </location>
</feature>
<evidence type="ECO:0000259" key="3">
    <source>
        <dbReference type="PROSITE" id="PS51253"/>
    </source>
</evidence>
<reference evidence="4" key="1">
    <citation type="journal article" date="2011" name="PLoS Biol.">
        <title>Gene gain and loss during evolution of obligate parasitism in the white rust pathogen of Arabidopsis thaliana.</title>
        <authorList>
            <person name="Kemen E."/>
            <person name="Gardiner A."/>
            <person name="Schultz-Larsen T."/>
            <person name="Kemen A.C."/>
            <person name="Balmuth A.L."/>
            <person name="Robert-Seilaniantz A."/>
            <person name="Bailey K."/>
            <person name="Holub E."/>
            <person name="Studholme D.J."/>
            <person name="Maclean D."/>
            <person name="Jones J.D."/>
        </authorList>
    </citation>
    <scope>NUCLEOTIDE SEQUENCE</scope>
</reference>
<dbReference type="Gene3D" id="1.10.10.60">
    <property type="entry name" value="Homeodomain-like"/>
    <property type="match status" value="1"/>
</dbReference>
<keyword evidence="1" id="KW-0238">DNA-binding</keyword>
<dbReference type="InterPro" id="IPR006600">
    <property type="entry name" value="HTH_CenpB_DNA-bd_dom"/>
</dbReference>
<dbReference type="EMBL" id="FR824168">
    <property type="protein sequence ID" value="CCA21473.1"/>
    <property type="molecule type" value="Genomic_DNA"/>
</dbReference>
<dbReference type="Pfam" id="PF03221">
    <property type="entry name" value="HTH_Tnp_Tc5"/>
    <property type="match status" value="1"/>
</dbReference>
<proteinExistence type="predicted"/>
<feature type="region of interest" description="Disordered" evidence="2">
    <location>
        <begin position="64"/>
        <end position="88"/>
    </location>
</feature>
<name>F0WJM4_9STRA</name>
<evidence type="ECO:0000256" key="1">
    <source>
        <dbReference type="ARBA" id="ARBA00023125"/>
    </source>
</evidence>
<dbReference type="GO" id="GO:0003677">
    <property type="term" value="F:DNA binding"/>
    <property type="evidence" value="ECO:0007669"/>
    <property type="project" value="UniProtKB-KW"/>
</dbReference>
<dbReference type="PANTHER" id="PTHR19303">
    <property type="entry name" value="TRANSPOSON"/>
    <property type="match status" value="1"/>
</dbReference>